<accession>A0A1T0CPQ9</accession>
<comment type="caution">
    <text evidence="1">The sequence shown here is derived from an EMBL/GenBank/DDBJ whole genome shotgun (WGS) entry which is preliminary data.</text>
</comment>
<protein>
    <submittedName>
        <fullName evidence="1">Uncharacterized protein</fullName>
    </submittedName>
</protein>
<name>A0A1T0CPQ9_9GAMM</name>
<reference evidence="1 2" key="1">
    <citation type="submission" date="2017-02" db="EMBL/GenBank/DDBJ databases">
        <title>Draft genome sequence of Moraxella porci CCUG 54912T type strain.</title>
        <authorList>
            <person name="Salva-Serra F."/>
            <person name="Engstrom-Jakobsson H."/>
            <person name="Thorell K."/>
            <person name="Jaen-Luchoro D."/>
            <person name="Gonzales-Siles L."/>
            <person name="Karlsson R."/>
            <person name="Yazdan S."/>
            <person name="Boulund F."/>
            <person name="Johnning A."/>
            <person name="Engstrand L."/>
            <person name="Kristiansson E."/>
            <person name="Moore E."/>
        </authorList>
    </citation>
    <scope>NUCLEOTIDE SEQUENCE [LARGE SCALE GENOMIC DNA]</scope>
    <source>
        <strain evidence="1 2">CCUG 54912</strain>
    </source>
</reference>
<dbReference type="AlphaFoldDB" id="A0A1T0CPQ9"/>
<gene>
    <name evidence="1" type="ORF">B0681_07385</name>
</gene>
<evidence type="ECO:0000313" key="2">
    <source>
        <dbReference type="Proteomes" id="UP000190683"/>
    </source>
</evidence>
<organism evidence="1 2">
    <name type="scientific">Moraxella porci DSM 25326</name>
    <dbReference type="NCBI Taxonomy" id="573983"/>
    <lineage>
        <taxon>Bacteria</taxon>
        <taxon>Pseudomonadati</taxon>
        <taxon>Pseudomonadota</taxon>
        <taxon>Gammaproteobacteria</taxon>
        <taxon>Moraxellales</taxon>
        <taxon>Moraxellaceae</taxon>
        <taxon>Moraxella</taxon>
    </lineage>
</organism>
<evidence type="ECO:0000313" key="1">
    <source>
        <dbReference type="EMBL" id="OOS24327.1"/>
    </source>
</evidence>
<dbReference type="EMBL" id="MUYV01000010">
    <property type="protein sequence ID" value="OOS24327.1"/>
    <property type="molecule type" value="Genomic_DNA"/>
</dbReference>
<dbReference type="Proteomes" id="UP000190683">
    <property type="component" value="Unassembled WGS sequence"/>
</dbReference>
<sequence length="160" mass="18835">MKIYKSLVDINLLKEYPDYDPCLTDFSNYVANYVNLESLIACAGLFAPEFIEYNDRIYLGANIVYDKEFKPDFSLAQKIAGLSESDIQKYTNMFELGSFYLLASSQALDNDILFDEFAKIIHYFWDRRLKELFPSRSFHFILEEDMYGEQGLCLTFYEEF</sequence>
<proteinExistence type="predicted"/>
<dbReference type="RefSeq" id="WP_078318098.1">
    <property type="nucleotide sequence ID" value="NZ_MUYV01000010.1"/>
</dbReference>
<keyword evidence="2" id="KW-1185">Reference proteome</keyword>